<dbReference type="InterPro" id="IPR036390">
    <property type="entry name" value="WH_DNA-bd_sf"/>
</dbReference>
<comment type="caution">
    <text evidence="1">The sequence shown here is derived from an EMBL/GenBank/DDBJ whole genome shotgun (WGS) entry which is preliminary data.</text>
</comment>
<organism evidence="1 2">
    <name type="scientific">Candidatus Daviesbacteria bacterium GW2011_GWA1_36_8</name>
    <dbReference type="NCBI Taxonomy" id="1618417"/>
    <lineage>
        <taxon>Bacteria</taxon>
        <taxon>Candidatus Daviesiibacteriota</taxon>
    </lineage>
</organism>
<reference evidence="1 2" key="1">
    <citation type="journal article" date="2015" name="Nature">
        <title>rRNA introns, odd ribosomes, and small enigmatic genomes across a large radiation of phyla.</title>
        <authorList>
            <person name="Brown C.T."/>
            <person name="Hug L.A."/>
            <person name="Thomas B.C."/>
            <person name="Sharon I."/>
            <person name="Castelle C.J."/>
            <person name="Singh A."/>
            <person name="Wilkins M.J."/>
            <person name="Williams K.H."/>
            <person name="Banfield J.F."/>
        </authorList>
    </citation>
    <scope>NUCLEOTIDE SEQUENCE [LARGE SCALE GENOMIC DNA]</scope>
</reference>
<dbReference type="SUPFAM" id="SSF46785">
    <property type="entry name" value="Winged helix' DNA-binding domain"/>
    <property type="match status" value="1"/>
</dbReference>
<proteinExistence type="predicted"/>
<dbReference type="Gene3D" id="1.10.10.10">
    <property type="entry name" value="Winged helix-like DNA-binding domain superfamily/Winged helix DNA-binding domain"/>
    <property type="match status" value="1"/>
</dbReference>
<dbReference type="Proteomes" id="UP000034448">
    <property type="component" value="Unassembled WGS sequence"/>
</dbReference>
<protein>
    <submittedName>
        <fullName evidence="1">Uncharacterized protein</fullName>
    </submittedName>
</protein>
<sequence length="241" mass="28132">MKMKYEDGIGWCLIPPTIVSRRDLTSNEKLIVGRVIGLSTKSGYCYASNKWLGKQFGLSGGSTSNIISSLVKKQLLKREVIRNDKKQIIQRKLYPVAIERWIPINSRIEDSGRDISNRVNNDNGFSLQKNETKDTDTIQNHLKKNPSIYEEINLAIQYYAESYEKCFDKPHPRITPIQFERAVDGFLSLDEMPFVEGDLVLDEYKKIIDDWFEDEYVKSDYNILHFSNERVISYHYLKVYK</sequence>
<evidence type="ECO:0000313" key="1">
    <source>
        <dbReference type="EMBL" id="KKQ15394.1"/>
    </source>
</evidence>
<dbReference type="EMBL" id="LBSJ01000017">
    <property type="protein sequence ID" value="KKQ15394.1"/>
    <property type="molecule type" value="Genomic_DNA"/>
</dbReference>
<dbReference type="AlphaFoldDB" id="A0A0G0HTM6"/>
<accession>A0A0G0HTM6</accession>
<dbReference type="InterPro" id="IPR036388">
    <property type="entry name" value="WH-like_DNA-bd_sf"/>
</dbReference>
<gene>
    <name evidence="1" type="ORF">US28_C0017G0004</name>
</gene>
<evidence type="ECO:0000313" key="2">
    <source>
        <dbReference type="Proteomes" id="UP000034448"/>
    </source>
</evidence>
<name>A0A0G0HTM6_9BACT</name>